<dbReference type="Proteomes" id="UP001149090">
    <property type="component" value="Unassembled WGS sequence"/>
</dbReference>
<name>A0A9Q0LV49_ANAIG</name>
<keyword evidence="3" id="KW-0324">Glycolysis</keyword>
<feature type="binding site" evidence="6">
    <location>
        <position position="138"/>
    </location>
    <ligand>
        <name>substrate</name>
    </ligand>
</feature>
<reference evidence="7" key="1">
    <citation type="submission" date="2022-10" db="EMBL/GenBank/DDBJ databases">
        <title>Novel sulphate-reducing endosymbionts in the free-living metamonad Anaeramoeba.</title>
        <authorList>
            <person name="Jerlstrom-Hultqvist J."/>
            <person name="Cepicka I."/>
            <person name="Gallot-Lavallee L."/>
            <person name="Salas-Leiva D."/>
            <person name="Curtis B.A."/>
            <person name="Zahonova K."/>
            <person name="Pipaliya S."/>
            <person name="Dacks J."/>
            <person name="Roger A.J."/>
        </authorList>
    </citation>
    <scope>NUCLEOTIDE SEQUENCE</scope>
    <source>
        <strain evidence="7">BMAN</strain>
    </source>
</reference>
<evidence type="ECO:0000256" key="5">
    <source>
        <dbReference type="PIRSR" id="PIRSR613078-1"/>
    </source>
</evidence>
<dbReference type="Gene3D" id="3.40.50.1240">
    <property type="entry name" value="Phosphoglycerate mutase-like"/>
    <property type="match status" value="1"/>
</dbReference>
<organism evidence="7 8">
    <name type="scientific">Anaeramoeba ignava</name>
    <name type="common">Anaerobic marine amoeba</name>
    <dbReference type="NCBI Taxonomy" id="1746090"/>
    <lineage>
        <taxon>Eukaryota</taxon>
        <taxon>Metamonada</taxon>
        <taxon>Anaeramoebidae</taxon>
        <taxon>Anaeramoeba</taxon>
    </lineage>
</organism>
<evidence type="ECO:0000313" key="7">
    <source>
        <dbReference type="EMBL" id="KAJ5078450.1"/>
    </source>
</evidence>
<sequence length="342" mass="40536">MIVGKILTVSNLNKIYSIVRNYKNIKFYSKEIKTKKEKTDFKVEKKKDGLIEIPTTPKEPAGARHMPTDIVLVRHGESEGNVYLRKSNHSFKETFINRPTSLWRLTKKGREQANTTGDWIKKNISSQFYRYYTSEYLRAMETAALFNIPNAHWLTATYLRERDWGQFELLTNEERWERFRLEMMRRKRDSFYFAPPGGESMAQVLVRVDHVLSILHSECSHKKILIVSHGEVISAFMIRLEKISQIQYKEFCESHKTEPHRLLNYCQVVHYTRINPETKQISPNLKWVRSVCPWNIKKSDLNWREFGRTFYTNEKILEVVSKYPPLIDSEEDDLEDDLEDDS</sequence>
<dbReference type="GO" id="GO:0004619">
    <property type="term" value="F:phosphoglycerate mutase activity"/>
    <property type="evidence" value="ECO:0007669"/>
    <property type="project" value="UniProtKB-EC"/>
</dbReference>
<protein>
    <recommendedName>
        <fullName evidence="2">phosphoglycerate mutase (2,3-diphosphoglycerate-dependent)</fullName>
        <ecNumber evidence="2">5.4.2.11</ecNumber>
    </recommendedName>
</protein>
<dbReference type="OrthoDB" id="354304at2759"/>
<dbReference type="OMA" id="MERHESK"/>
<evidence type="ECO:0000256" key="3">
    <source>
        <dbReference type="ARBA" id="ARBA00023152"/>
    </source>
</evidence>
<dbReference type="InterPro" id="IPR001345">
    <property type="entry name" value="PG/BPGM_mutase_AS"/>
</dbReference>
<feature type="active site" description="Tele-phosphohistidine intermediate" evidence="5">
    <location>
        <position position="75"/>
    </location>
</feature>
<dbReference type="GO" id="GO:0006096">
    <property type="term" value="P:glycolytic process"/>
    <property type="evidence" value="ECO:0007669"/>
    <property type="project" value="UniProtKB-KW"/>
</dbReference>
<dbReference type="InterPro" id="IPR029033">
    <property type="entry name" value="His_PPase_superfam"/>
</dbReference>
<dbReference type="CDD" id="cd07067">
    <property type="entry name" value="HP_PGM_like"/>
    <property type="match status" value="1"/>
</dbReference>
<evidence type="ECO:0000256" key="2">
    <source>
        <dbReference type="ARBA" id="ARBA00012028"/>
    </source>
</evidence>
<evidence type="ECO:0000256" key="6">
    <source>
        <dbReference type="PIRSR" id="PIRSR613078-2"/>
    </source>
</evidence>
<dbReference type="EMBL" id="JAPDFW010000053">
    <property type="protein sequence ID" value="KAJ5078450.1"/>
    <property type="molecule type" value="Genomic_DNA"/>
</dbReference>
<gene>
    <name evidence="7" type="ORF">M0811_04775</name>
</gene>
<evidence type="ECO:0000313" key="8">
    <source>
        <dbReference type="Proteomes" id="UP001149090"/>
    </source>
</evidence>
<keyword evidence="8" id="KW-1185">Reference proteome</keyword>
<feature type="active site" description="Proton donor/acceptor" evidence="5">
    <location>
        <position position="161"/>
    </location>
</feature>
<keyword evidence="4" id="KW-0413">Isomerase</keyword>
<feature type="binding site" evidence="6">
    <location>
        <begin position="74"/>
        <end position="81"/>
    </location>
    <ligand>
        <name>substrate</name>
    </ligand>
</feature>
<evidence type="ECO:0000256" key="4">
    <source>
        <dbReference type="ARBA" id="ARBA00023235"/>
    </source>
</evidence>
<dbReference type="AlphaFoldDB" id="A0A9Q0LV49"/>
<dbReference type="EC" id="5.4.2.11" evidence="2"/>
<dbReference type="SUPFAM" id="SSF53254">
    <property type="entry name" value="Phosphoglycerate mutase-like"/>
    <property type="match status" value="1"/>
</dbReference>
<dbReference type="PROSITE" id="PS00175">
    <property type="entry name" value="PG_MUTASE"/>
    <property type="match status" value="1"/>
</dbReference>
<dbReference type="Pfam" id="PF00300">
    <property type="entry name" value="His_Phos_1"/>
    <property type="match status" value="1"/>
</dbReference>
<dbReference type="InterPro" id="IPR013078">
    <property type="entry name" value="His_Pase_superF_clade-1"/>
</dbReference>
<accession>A0A9Q0LV49</accession>
<dbReference type="PANTHER" id="PTHR11931">
    <property type="entry name" value="PHOSPHOGLYCERATE MUTASE"/>
    <property type="match status" value="1"/>
</dbReference>
<evidence type="ECO:0000256" key="1">
    <source>
        <dbReference type="ARBA" id="ARBA00006717"/>
    </source>
</evidence>
<dbReference type="SMART" id="SM00855">
    <property type="entry name" value="PGAM"/>
    <property type="match status" value="1"/>
</dbReference>
<comment type="similarity">
    <text evidence="1">Belongs to the phosphoglycerate mutase family. BPG-dependent PGAM subfamily.</text>
</comment>
<dbReference type="InterPro" id="IPR005952">
    <property type="entry name" value="Phosphogly_mut1"/>
</dbReference>
<proteinExistence type="inferred from homology"/>
<comment type="caution">
    <text evidence="7">The sequence shown here is derived from an EMBL/GenBank/DDBJ whole genome shotgun (WGS) entry which is preliminary data.</text>
</comment>